<reference evidence="7" key="1">
    <citation type="submission" date="2020-07" db="EMBL/GenBank/DDBJ databases">
        <title>Huge and variable diversity of episymbiotic CPR bacteria and DPANN archaea in groundwater ecosystems.</title>
        <authorList>
            <person name="He C.Y."/>
            <person name="Keren R."/>
            <person name="Whittaker M."/>
            <person name="Farag I.F."/>
            <person name="Doudna J."/>
            <person name="Cate J.H.D."/>
            <person name="Banfield J.F."/>
        </authorList>
    </citation>
    <scope>NUCLEOTIDE SEQUENCE</scope>
    <source>
        <strain evidence="7">NC_groundwater_1813_Pr3_B-0.1um_71_17</strain>
    </source>
</reference>
<dbReference type="Gene3D" id="1.20.1250.20">
    <property type="entry name" value="MFS general substrate transporter like domains"/>
    <property type="match status" value="2"/>
</dbReference>
<feature type="transmembrane region" description="Helical" evidence="6">
    <location>
        <begin position="292"/>
        <end position="310"/>
    </location>
</feature>
<evidence type="ECO:0000313" key="7">
    <source>
        <dbReference type="EMBL" id="MBI5168302.1"/>
    </source>
</evidence>
<evidence type="ECO:0000256" key="1">
    <source>
        <dbReference type="ARBA" id="ARBA00004141"/>
    </source>
</evidence>
<feature type="transmembrane region" description="Helical" evidence="6">
    <location>
        <begin position="107"/>
        <end position="127"/>
    </location>
</feature>
<keyword evidence="3 6" id="KW-0812">Transmembrane</keyword>
<proteinExistence type="predicted"/>
<dbReference type="InterPro" id="IPR036259">
    <property type="entry name" value="MFS_trans_sf"/>
</dbReference>
<dbReference type="InterPro" id="IPR004752">
    <property type="entry name" value="AmpG_permease/AT-1"/>
</dbReference>
<name>A0A933S994_UNCEI</name>
<feature type="transmembrane region" description="Helical" evidence="6">
    <location>
        <begin position="20"/>
        <end position="41"/>
    </location>
</feature>
<dbReference type="GO" id="GO:0022857">
    <property type="term" value="F:transmembrane transporter activity"/>
    <property type="evidence" value="ECO:0007669"/>
    <property type="project" value="InterPro"/>
</dbReference>
<dbReference type="GO" id="GO:0016020">
    <property type="term" value="C:membrane"/>
    <property type="evidence" value="ECO:0007669"/>
    <property type="project" value="UniProtKB-SubCell"/>
</dbReference>
<feature type="transmembrane region" description="Helical" evidence="6">
    <location>
        <begin position="82"/>
        <end position="101"/>
    </location>
</feature>
<sequence length="417" mass="43525">MAANDMSPVAPAHRWTHPAVFLVLALPFGVIGGYLSVTIGWQLKQAGLSVEAVAALIATSYLPHTWKFLWAPISDITFTRRGWYLAAGLVTAVGIAATGMVPHTAAALPLLTAVVLASNFAVTFLGMSVESLMAHGTAEHQKGRAGGWFQAGALGGNGLGGGLGLWIAQHSAQPFLPGIVLGALCAACAGGLLFAVEPSRHDRHPSIPAELKRVTTDVWSVITGRSGMLALILCFLPIGSGAASNLFSVVASDWKASPDTVVFATGLGNGILSALGCMAGGFFSDRMDRKTAYVWFGIAQAACAVAMGALPHTERFYVVLTLSYAFITGLTYAGFTAFVLEAIGRGAAATKYNAYAALSNTPIMYMTTLDGWGHKTFGPAGMLYTEAVMGMIGLALVLVITQVVTRFVPERQVAAAE</sequence>
<feature type="transmembrane region" description="Helical" evidence="6">
    <location>
        <begin position="381"/>
        <end position="401"/>
    </location>
</feature>
<organism evidence="7 8">
    <name type="scientific">Eiseniibacteriota bacterium</name>
    <dbReference type="NCBI Taxonomy" id="2212470"/>
    <lineage>
        <taxon>Bacteria</taxon>
        <taxon>Candidatus Eiseniibacteriota</taxon>
    </lineage>
</organism>
<keyword evidence="2" id="KW-0813">Transport</keyword>
<feature type="transmembrane region" description="Helical" evidence="6">
    <location>
        <begin position="148"/>
        <end position="169"/>
    </location>
</feature>
<gene>
    <name evidence="7" type="ORF">HZA61_02320</name>
</gene>
<feature type="transmembrane region" description="Helical" evidence="6">
    <location>
        <begin position="175"/>
        <end position="196"/>
    </location>
</feature>
<accession>A0A933S994</accession>
<dbReference type="Pfam" id="PF07690">
    <property type="entry name" value="MFS_1"/>
    <property type="match status" value="1"/>
</dbReference>
<feature type="transmembrane region" description="Helical" evidence="6">
    <location>
        <begin position="316"/>
        <end position="340"/>
    </location>
</feature>
<keyword evidence="5 6" id="KW-0472">Membrane</keyword>
<dbReference type="PANTHER" id="PTHR12778:SF10">
    <property type="entry name" value="MAJOR FACILITATOR SUPERFAMILY DOMAIN-CONTAINING PROTEIN 3"/>
    <property type="match status" value="1"/>
</dbReference>
<protein>
    <submittedName>
        <fullName evidence="7">MFS transporter</fullName>
    </submittedName>
</protein>
<dbReference type="PANTHER" id="PTHR12778">
    <property type="entry name" value="SOLUTE CARRIER FAMILY 33 ACETYL-COA TRANSPORTER -RELATED"/>
    <property type="match status" value="1"/>
</dbReference>
<keyword evidence="4 6" id="KW-1133">Transmembrane helix</keyword>
<dbReference type="InterPro" id="IPR011701">
    <property type="entry name" value="MFS"/>
</dbReference>
<feature type="transmembrane region" description="Helical" evidence="6">
    <location>
        <begin position="261"/>
        <end position="283"/>
    </location>
</feature>
<evidence type="ECO:0000256" key="4">
    <source>
        <dbReference type="ARBA" id="ARBA00022989"/>
    </source>
</evidence>
<comment type="caution">
    <text evidence="7">The sequence shown here is derived from an EMBL/GenBank/DDBJ whole genome shotgun (WGS) entry which is preliminary data.</text>
</comment>
<dbReference type="AlphaFoldDB" id="A0A933S994"/>
<dbReference type="SUPFAM" id="SSF103473">
    <property type="entry name" value="MFS general substrate transporter"/>
    <property type="match status" value="1"/>
</dbReference>
<evidence type="ECO:0000256" key="2">
    <source>
        <dbReference type="ARBA" id="ARBA00022448"/>
    </source>
</evidence>
<evidence type="ECO:0000256" key="3">
    <source>
        <dbReference type="ARBA" id="ARBA00022692"/>
    </source>
</evidence>
<feature type="transmembrane region" description="Helical" evidence="6">
    <location>
        <begin position="229"/>
        <end position="249"/>
    </location>
</feature>
<feature type="transmembrane region" description="Helical" evidence="6">
    <location>
        <begin position="352"/>
        <end position="369"/>
    </location>
</feature>
<evidence type="ECO:0000313" key="8">
    <source>
        <dbReference type="Proteomes" id="UP000696931"/>
    </source>
</evidence>
<dbReference type="Proteomes" id="UP000696931">
    <property type="component" value="Unassembled WGS sequence"/>
</dbReference>
<evidence type="ECO:0000256" key="5">
    <source>
        <dbReference type="ARBA" id="ARBA00023136"/>
    </source>
</evidence>
<dbReference type="EMBL" id="JACRIW010000020">
    <property type="protein sequence ID" value="MBI5168302.1"/>
    <property type="molecule type" value="Genomic_DNA"/>
</dbReference>
<evidence type="ECO:0000256" key="6">
    <source>
        <dbReference type="SAM" id="Phobius"/>
    </source>
</evidence>
<comment type="subcellular location">
    <subcellularLocation>
        <location evidence="1">Membrane</location>
        <topology evidence="1">Multi-pass membrane protein</topology>
    </subcellularLocation>
</comment>